<gene>
    <name evidence="17" type="ORF">SAMN05428998_102346</name>
</gene>
<feature type="domain" description="SF4 helicase" evidence="16">
    <location>
        <begin position="192"/>
        <end position="497"/>
    </location>
</feature>
<evidence type="ECO:0000313" key="17">
    <source>
        <dbReference type="EMBL" id="SMF00398.1"/>
    </source>
</evidence>
<dbReference type="GO" id="GO:0016887">
    <property type="term" value="F:ATP hydrolysis activity"/>
    <property type="evidence" value="ECO:0007669"/>
    <property type="project" value="RHEA"/>
</dbReference>
<keyword evidence="6 14" id="KW-0378">Hydrolase</keyword>
<dbReference type="GO" id="GO:0005829">
    <property type="term" value="C:cytosol"/>
    <property type="evidence" value="ECO:0007669"/>
    <property type="project" value="TreeGrafter"/>
</dbReference>
<dbReference type="GO" id="GO:0003677">
    <property type="term" value="F:DNA binding"/>
    <property type="evidence" value="ECO:0007669"/>
    <property type="project" value="UniProtKB-UniRule"/>
</dbReference>
<dbReference type="PANTHER" id="PTHR30153">
    <property type="entry name" value="REPLICATIVE DNA HELICASE DNAB"/>
    <property type="match status" value="1"/>
</dbReference>
<keyword evidence="3 14" id="KW-0639">Primosome</keyword>
<evidence type="ECO:0000256" key="2">
    <source>
        <dbReference type="ARBA" id="ARBA00011643"/>
    </source>
</evidence>
<dbReference type="InterPro" id="IPR007693">
    <property type="entry name" value="DNA_helicase_DnaB-like_N"/>
</dbReference>
<dbReference type="Proteomes" id="UP000192917">
    <property type="component" value="Unassembled WGS sequence"/>
</dbReference>
<name>A0A1Y6BB08_9PROT</name>
<comment type="function">
    <text evidence="11 14">The main replicative DNA helicase, it participates in initiation and elongation during chromosome replication. Travels ahead of the DNA replisome, separating dsDNA into templates for DNA synthesis. A processive ATP-dependent 5'-3' DNA helicase it has DNA-dependent ATPase activity.</text>
</comment>
<dbReference type="GO" id="GO:0006269">
    <property type="term" value="P:DNA replication, synthesis of primer"/>
    <property type="evidence" value="ECO:0007669"/>
    <property type="project" value="UniProtKB-UniRule"/>
</dbReference>
<evidence type="ECO:0000256" key="7">
    <source>
        <dbReference type="ARBA" id="ARBA00022806"/>
    </source>
</evidence>
<dbReference type="RefSeq" id="WP_085121413.1">
    <property type="nucleotide sequence ID" value="NZ_FWZX01000002.1"/>
</dbReference>
<dbReference type="Gene3D" id="1.10.860.10">
    <property type="entry name" value="DNAb Helicase, Chain A"/>
    <property type="match status" value="1"/>
</dbReference>
<keyword evidence="8 14" id="KW-0067">ATP-binding</keyword>
<keyword evidence="9 14" id="KW-0238">DNA-binding</keyword>
<accession>A0A1Y6BB08</accession>
<evidence type="ECO:0000256" key="8">
    <source>
        <dbReference type="ARBA" id="ARBA00022840"/>
    </source>
</evidence>
<dbReference type="InterPro" id="IPR007692">
    <property type="entry name" value="DNA_helicase_DnaB"/>
</dbReference>
<dbReference type="GO" id="GO:0043139">
    <property type="term" value="F:5'-3' DNA helicase activity"/>
    <property type="evidence" value="ECO:0007669"/>
    <property type="project" value="UniProtKB-EC"/>
</dbReference>
<evidence type="ECO:0000256" key="11">
    <source>
        <dbReference type="ARBA" id="ARBA00044932"/>
    </source>
</evidence>
<dbReference type="InterPro" id="IPR007694">
    <property type="entry name" value="DNA_helicase_DnaB-like_C"/>
</dbReference>
<evidence type="ECO:0000256" key="5">
    <source>
        <dbReference type="ARBA" id="ARBA00022741"/>
    </source>
</evidence>
<protein>
    <recommendedName>
        <fullName evidence="13 14">Replicative DNA helicase</fullName>
        <ecNumber evidence="13 14">5.6.2.3</ecNumber>
    </recommendedName>
</protein>
<keyword evidence="7 14" id="KW-0347">Helicase</keyword>
<evidence type="ECO:0000256" key="9">
    <source>
        <dbReference type="ARBA" id="ARBA00023125"/>
    </source>
</evidence>
<dbReference type="InterPro" id="IPR016136">
    <property type="entry name" value="DNA_helicase_N/primase_C"/>
</dbReference>
<evidence type="ECO:0000256" key="4">
    <source>
        <dbReference type="ARBA" id="ARBA00022705"/>
    </source>
</evidence>
<keyword evidence="10" id="KW-0413">Isomerase</keyword>
<dbReference type="InterPro" id="IPR036185">
    <property type="entry name" value="DNA_heli_DnaB-like_N_sf"/>
</dbReference>
<proteinExistence type="inferred from homology"/>
<evidence type="ECO:0000256" key="13">
    <source>
        <dbReference type="NCBIfam" id="TIGR00665"/>
    </source>
</evidence>
<keyword evidence="4 14" id="KW-0235">DNA replication</keyword>
<evidence type="ECO:0000256" key="14">
    <source>
        <dbReference type="RuleBase" id="RU362085"/>
    </source>
</evidence>
<evidence type="ECO:0000256" key="10">
    <source>
        <dbReference type="ARBA" id="ARBA00023235"/>
    </source>
</evidence>
<comment type="similarity">
    <text evidence="1 14">Belongs to the helicase family. DnaB subfamily.</text>
</comment>
<evidence type="ECO:0000259" key="16">
    <source>
        <dbReference type="PROSITE" id="PS51199"/>
    </source>
</evidence>
<comment type="catalytic activity">
    <reaction evidence="12 14">
        <text>ATP + H2O = ADP + phosphate + H(+)</text>
        <dbReference type="Rhea" id="RHEA:13065"/>
        <dbReference type="ChEBI" id="CHEBI:15377"/>
        <dbReference type="ChEBI" id="CHEBI:15378"/>
        <dbReference type="ChEBI" id="CHEBI:30616"/>
        <dbReference type="ChEBI" id="CHEBI:43474"/>
        <dbReference type="ChEBI" id="CHEBI:456216"/>
        <dbReference type="EC" id="5.6.2.3"/>
    </reaction>
</comment>
<dbReference type="SUPFAM" id="SSF48024">
    <property type="entry name" value="N-terminal domain of DnaB helicase"/>
    <property type="match status" value="1"/>
</dbReference>
<dbReference type="InterPro" id="IPR027417">
    <property type="entry name" value="P-loop_NTPase"/>
</dbReference>
<dbReference type="CDD" id="cd00984">
    <property type="entry name" value="DnaB_C"/>
    <property type="match status" value="1"/>
</dbReference>
<dbReference type="PANTHER" id="PTHR30153:SF2">
    <property type="entry name" value="REPLICATIVE DNA HELICASE"/>
    <property type="match status" value="1"/>
</dbReference>
<evidence type="ECO:0000313" key="18">
    <source>
        <dbReference type="Proteomes" id="UP000192917"/>
    </source>
</evidence>
<reference evidence="17 18" key="1">
    <citation type="submission" date="2017-04" db="EMBL/GenBank/DDBJ databases">
        <authorList>
            <person name="Afonso C.L."/>
            <person name="Miller P.J."/>
            <person name="Scott M.A."/>
            <person name="Spackman E."/>
            <person name="Goraichik I."/>
            <person name="Dimitrov K.M."/>
            <person name="Suarez D.L."/>
            <person name="Swayne D.E."/>
        </authorList>
    </citation>
    <scope>NUCLEOTIDE SEQUENCE [LARGE SCALE GENOMIC DNA]</scope>
    <source>
        <strain evidence="17 18">USBA 355</strain>
    </source>
</reference>
<dbReference type="PROSITE" id="PS51199">
    <property type="entry name" value="SF4_HELICASE"/>
    <property type="match status" value="1"/>
</dbReference>
<dbReference type="GO" id="GO:0005524">
    <property type="term" value="F:ATP binding"/>
    <property type="evidence" value="ECO:0007669"/>
    <property type="project" value="UniProtKB-UniRule"/>
</dbReference>
<evidence type="ECO:0000256" key="3">
    <source>
        <dbReference type="ARBA" id="ARBA00022515"/>
    </source>
</evidence>
<dbReference type="AlphaFoldDB" id="A0A1Y6BB08"/>
<dbReference type="EMBL" id="FWZX01000002">
    <property type="protein sequence ID" value="SMF00398.1"/>
    <property type="molecule type" value="Genomic_DNA"/>
</dbReference>
<evidence type="ECO:0000256" key="15">
    <source>
        <dbReference type="SAM" id="MobiDB-lite"/>
    </source>
</evidence>
<keyword evidence="5 14" id="KW-0547">Nucleotide-binding</keyword>
<dbReference type="Pfam" id="PF00772">
    <property type="entry name" value="DnaB"/>
    <property type="match status" value="1"/>
</dbReference>
<dbReference type="NCBIfam" id="TIGR00665">
    <property type="entry name" value="DnaB"/>
    <property type="match status" value="1"/>
</dbReference>
<dbReference type="SUPFAM" id="SSF52540">
    <property type="entry name" value="P-loop containing nucleoside triphosphate hydrolases"/>
    <property type="match status" value="1"/>
</dbReference>
<dbReference type="STRING" id="560819.SAMN05428998_102346"/>
<dbReference type="GO" id="GO:1990077">
    <property type="term" value="C:primosome complex"/>
    <property type="evidence" value="ECO:0007669"/>
    <property type="project" value="UniProtKB-UniRule"/>
</dbReference>
<dbReference type="NCBIfam" id="NF006606">
    <property type="entry name" value="PRK09165.1"/>
    <property type="match status" value="1"/>
</dbReference>
<dbReference type="EC" id="5.6.2.3" evidence="13 14"/>
<evidence type="ECO:0000256" key="1">
    <source>
        <dbReference type="ARBA" id="ARBA00008428"/>
    </source>
</evidence>
<keyword evidence="18" id="KW-1185">Reference proteome</keyword>
<feature type="region of interest" description="Disordered" evidence="15">
    <location>
        <begin position="1"/>
        <end position="20"/>
    </location>
</feature>
<dbReference type="Gene3D" id="3.40.50.300">
    <property type="entry name" value="P-loop containing nucleotide triphosphate hydrolases"/>
    <property type="match status" value="1"/>
</dbReference>
<organism evidence="17 18">
    <name type="scientific">Tistlia consotensis USBA 355</name>
    <dbReference type="NCBI Taxonomy" id="560819"/>
    <lineage>
        <taxon>Bacteria</taxon>
        <taxon>Pseudomonadati</taxon>
        <taxon>Pseudomonadota</taxon>
        <taxon>Alphaproteobacteria</taxon>
        <taxon>Rhodospirillales</taxon>
        <taxon>Rhodovibrionaceae</taxon>
        <taxon>Tistlia</taxon>
    </lineage>
</organism>
<comment type="subunit">
    <text evidence="2">Homohexamer.</text>
</comment>
<evidence type="ECO:0000256" key="6">
    <source>
        <dbReference type="ARBA" id="ARBA00022801"/>
    </source>
</evidence>
<dbReference type="Pfam" id="PF03796">
    <property type="entry name" value="DnaB_C"/>
    <property type="match status" value="1"/>
</dbReference>
<sequence>MNSALAALSSDEPEFGSRLPPANTEAEQALLAAILANNLAYEKVSDFLQADHFADQAHGRIYEACGILIERGQLATAVTLKNKFDQDGDLAQVGGSQYLAELAANYVNIVDVRHYGRIVYDLYLRRQLIDLGEDVVNEAYRHDLELGAPQQIELAEERLYRLAETGQTEGGLKEFKTALREAIELTEAAYKRDGKIAGVATGFRDLDALLGGLHSSDLLILAGRPSMGKTALATNIAFKVAASRRLERAADGSEIEEPETVAFFSLEMSAEQLASRILSEQSEVRSDSLRRGDISREDFEKVVDVSRRLSTIRLYIDDTPAISVSAMRTRARRLKRQQGLSLIVVDYLQLMSPPGGSRAENRVNEVSEITRGLKAIAKELNVPVLALSQLSRAVEQREDKRPQLSDLRESGSIEQDADVVMFVFREQYYLERAEPQRRENEAEDKYQERYSHWQQRCEEAYGLGEVIVAKQRHGPIGSRKLTFDGNTTRFGDYVPDDHLPDVR</sequence>
<evidence type="ECO:0000256" key="12">
    <source>
        <dbReference type="ARBA" id="ARBA00048954"/>
    </source>
</evidence>